<evidence type="ECO:0000259" key="1">
    <source>
        <dbReference type="PROSITE" id="PS51201"/>
    </source>
</evidence>
<dbReference type="PANTHER" id="PTHR43833:SF7">
    <property type="entry name" value="KTR SYSTEM POTASSIUM UPTAKE PROTEIN C"/>
    <property type="match status" value="1"/>
</dbReference>
<dbReference type="InterPro" id="IPR006037">
    <property type="entry name" value="RCK_C"/>
</dbReference>
<dbReference type="PROSITE" id="PS51201">
    <property type="entry name" value="RCK_N"/>
    <property type="match status" value="1"/>
</dbReference>
<name>A0ABY5R800_9MOLU</name>
<dbReference type="EMBL" id="CP102734">
    <property type="protein sequence ID" value="UVD81584.1"/>
    <property type="molecule type" value="Genomic_DNA"/>
</dbReference>
<keyword evidence="4" id="KW-1185">Reference proteome</keyword>
<dbReference type="Pfam" id="PF02080">
    <property type="entry name" value="TrkA_C"/>
    <property type="match status" value="1"/>
</dbReference>
<gene>
    <name evidence="3" type="ORF">NV226_02555</name>
</gene>
<evidence type="ECO:0000259" key="2">
    <source>
        <dbReference type="PROSITE" id="PS51202"/>
    </source>
</evidence>
<evidence type="ECO:0000313" key="4">
    <source>
        <dbReference type="Proteomes" id="UP001059252"/>
    </source>
</evidence>
<dbReference type="SUPFAM" id="SSF116726">
    <property type="entry name" value="TrkA C-terminal domain-like"/>
    <property type="match status" value="1"/>
</dbReference>
<feature type="domain" description="RCK N-terminal" evidence="1">
    <location>
        <begin position="12"/>
        <end position="124"/>
    </location>
</feature>
<dbReference type="InterPro" id="IPR003148">
    <property type="entry name" value="RCK_N"/>
</dbReference>
<dbReference type="InterPro" id="IPR036721">
    <property type="entry name" value="RCK_C_sf"/>
</dbReference>
<dbReference type="Gene3D" id="3.40.50.720">
    <property type="entry name" value="NAD(P)-binding Rossmann-like Domain"/>
    <property type="match status" value="1"/>
</dbReference>
<dbReference type="Gene3D" id="3.30.70.1450">
    <property type="entry name" value="Regulator of K+ conductance, C-terminal domain"/>
    <property type="match status" value="1"/>
</dbReference>
<protein>
    <submittedName>
        <fullName evidence="3">TrkA family potassium uptake protein</fullName>
    </submittedName>
</protein>
<sequence>MAVIKKKAQKNTGSICVIGGGRFGQAVINTLNRLKRNVVLIDDNSETTQFLSNTVDSVFLADASDINALTAIGVQDFDTVIIAVSDNIEIVAALIEIGVKNIIARSKNPRHSRVLRHIGANVIIRPEEEAGEKAALIATNNNHIMYTELLTEVGGGFYIASVKIDNPKYIDSPLKKINFGKLGVSIVFIKRKNRSFLPDGKTKLKSGDTVSFIGEIDDITNCLNLVNTKIKEEILENEVKKKEFINS</sequence>
<organism evidence="3 4">
    <name type="scientific">Mycoplasma iguanae</name>
    <dbReference type="NCBI Taxonomy" id="292461"/>
    <lineage>
        <taxon>Bacteria</taxon>
        <taxon>Bacillati</taxon>
        <taxon>Mycoplasmatota</taxon>
        <taxon>Mollicutes</taxon>
        <taxon>Mycoplasmataceae</taxon>
        <taxon>Mycoplasma</taxon>
    </lineage>
</organism>
<dbReference type="PROSITE" id="PS51202">
    <property type="entry name" value="RCK_C"/>
    <property type="match status" value="1"/>
</dbReference>
<dbReference type="PANTHER" id="PTHR43833">
    <property type="entry name" value="POTASSIUM CHANNEL PROTEIN 2-RELATED-RELATED"/>
    <property type="match status" value="1"/>
</dbReference>
<reference evidence="3" key="1">
    <citation type="submission" date="2022-08" db="EMBL/GenBank/DDBJ databases">
        <title>Complete genome of Mycoplasma iguanae type strain 2327.</title>
        <authorList>
            <person name="Spergser J."/>
        </authorList>
    </citation>
    <scope>NUCLEOTIDE SEQUENCE</scope>
    <source>
        <strain evidence="3">2327</strain>
    </source>
</reference>
<dbReference type="InterPro" id="IPR036291">
    <property type="entry name" value="NAD(P)-bd_dom_sf"/>
</dbReference>
<feature type="domain" description="RCK C-terminal" evidence="2">
    <location>
        <begin position="147"/>
        <end position="228"/>
    </location>
</feature>
<dbReference type="Pfam" id="PF02254">
    <property type="entry name" value="TrkA_N"/>
    <property type="match status" value="1"/>
</dbReference>
<dbReference type="InterPro" id="IPR050721">
    <property type="entry name" value="Trk_Ktr_HKT_K-transport"/>
</dbReference>
<evidence type="ECO:0000313" key="3">
    <source>
        <dbReference type="EMBL" id="UVD81584.1"/>
    </source>
</evidence>
<dbReference type="Proteomes" id="UP001059252">
    <property type="component" value="Chromosome"/>
</dbReference>
<dbReference type="SUPFAM" id="SSF51735">
    <property type="entry name" value="NAD(P)-binding Rossmann-fold domains"/>
    <property type="match status" value="1"/>
</dbReference>
<accession>A0ABY5R800</accession>
<dbReference type="RefSeq" id="WP_258210758.1">
    <property type="nucleotide sequence ID" value="NZ_CP102734.1"/>
</dbReference>
<proteinExistence type="predicted"/>